<dbReference type="AlphaFoldDB" id="N8RNR1"/>
<evidence type="ECO:0000256" key="1">
    <source>
        <dbReference type="SAM" id="Phobius"/>
    </source>
</evidence>
<dbReference type="EMBL" id="APOM01000024">
    <property type="protein sequence ID" value="ENU37018.1"/>
    <property type="molecule type" value="Genomic_DNA"/>
</dbReference>
<keyword evidence="1" id="KW-1133">Transmembrane helix</keyword>
<feature type="transmembrane region" description="Helical" evidence="1">
    <location>
        <begin position="698"/>
        <end position="718"/>
    </location>
</feature>
<evidence type="ECO:0000313" key="3">
    <source>
        <dbReference type="Proteomes" id="UP000023776"/>
    </source>
</evidence>
<proteinExistence type="predicted"/>
<keyword evidence="1" id="KW-0472">Membrane</keyword>
<name>N8RNR1_9GAMM</name>
<evidence type="ECO:0000313" key="2">
    <source>
        <dbReference type="EMBL" id="ENU37018.1"/>
    </source>
</evidence>
<comment type="caution">
    <text evidence="2">The sequence shown here is derived from an EMBL/GenBank/DDBJ whole genome shotgun (WGS) entry which is preliminary data.</text>
</comment>
<reference evidence="2 3" key="1">
    <citation type="submission" date="2013-02" db="EMBL/GenBank/DDBJ databases">
        <title>The Genome Sequence of Acinetobacter parvus CIP 108168.</title>
        <authorList>
            <consortium name="The Broad Institute Genome Sequencing Platform"/>
            <consortium name="The Broad Institute Genome Sequencing Center for Infectious Disease"/>
            <person name="Cerqueira G."/>
            <person name="Feldgarden M."/>
            <person name="Courvalin P."/>
            <person name="Perichon B."/>
            <person name="Grillot-Courvalin C."/>
            <person name="Clermont D."/>
            <person name="Rocha E."/>
            <person name="Yoon E.-J."/>
            <person name="Nemec A."/>
            <person name="Walker B."/>
            <person name="Young S.K."/>
            <person name="Zeng Q."/>
            <person name="Gargeya S."/>
            <person name="Fitzgerald M."/>
            <person name="Haas B."/>
            <person name="Abouelleil A."/>
            <person name="Alvarado L."/>
            <person name="Arachchi H.M."/>
            <person name="Berlin A.M."/>
            <person name="Chapman S.B."/>
            <person name="Dewar J."/>
            <person name="Goldberg J."/>
            <person name="Griggs A."/>
            <person name="Gujja S."/>
            <person name="Hansen M."/>
            <person name="Howarth C."/>
            <person name="Imamovic A."/>
            <person name="Larimer J."/>
            <person name="McCowan C."/>
            <person name="Murphy C."/>
            <person name="Neiman D."/>
            <person name="Pearson M."/>
            <person name="Priest M."/>
            <person name="Roberts A."/>
            <person name="Saif S."/>
            <person name="Shea T."/>
            <person name="Sisk P."/>
            <person name="Sykes S."/>
            <person name="Wortman J."/>
            <person name="Nusbaum C."/>
            <person name="Birren B."/>
        </authorList>
    </citation>
    <scope>NUCLEOTIDE SEQUENCE [LARGE SCALE GENOMIC DNA]</scope>
    <source>
        <strain evidence="2 3">CIP 108168</strain>
    </source>
</reference>
<keyword evidence="3" id="KW-1185">Reference proteome</keyword>
<dbReference type="Proteomes" id="UP000023776">
    <property type="component" value="Unassembled WGS sequence"/>
</dbReference>
<dbReference type="RefSeq" id="WP_004681170.1">
    <property type="nucleotide sequence ID" value="NZ_KB849211.1"/>
</dbReference>
<gene>
    <name evidence="2" type="ORF">F988_00776</name>
</gene>
<dbReference type="GeneID" id="99692112"/>
<accession>N8RNR1</accession>
<dbReference type="PATRIC" id="fig|981333.9.peg.794"/>
<sequence>MKVRYLKDYDHSKTLDTASYDWLKQEEKKLNKLSSLVPLYCAYIECLKGTSNKHSIFDLISSEALESHLQCFIGFIYTELDTTNYNKYHYSYEIQSVFNKLALLLNTSVTTILFSLNTISENVEECILLYKKSKKNIEKIEYYRGWNICSNDNKILNLNISIIYDTYGKEFTSKLHHVMIIYGKKVISTTLSKKIGFLISLFRVLVIIYPNIKEIQKAMSSEYAFESMLIVYNLCLIDAKIKNYNIGHFHKRWSSIVDMYNVLVNYGIWQEPITEILRPIYKKCTHKNTTTNLVKNEKKQLIHNKLVTQIPISYTDSEAKELIFIKIINEIDHIIYCSELLTQKTNDKYNFFIECLSKGIVKVSQNNNLKNNVPVGILNKNNTFRTYYESPFKYKTLKNYPHFLGISGSDKEKDIIKDEIFYSSYNTLYPFLILLINQHPAITESWLINWKLYDNKSNVGLFKIGESWYTKSFKKRRGVNYAEQLIKLNSQSVKLIKDIIKITSIARNYLKSENNQDYEYMLLASRTAFTEPQRVKKIENGTCTTLINGLKKSYEITSYKKGEILLNDDESSHIFQNLTLTRFRASCAVRVYYETMSVNKMSIALGHKEYNPTLIDSYLPDTLWKFYTNRWVRIFQNALVYESMKDSIYLFESVDFTKEELDKFINNHAFKDIPYHIEKGFHEINIEKKNNDNKNSYIGIYLITVPLLQIFLAIKYFFEKTSFNHKNIKKHLKWWYISANYVISHIEAFQNNLKQCLYLTKDIIEMYEIAKKNPINNNIIKGIFVNDSRQ</sequence>
<organism evidence="2 3">
    <name type="scientific">Acinetobacter parvus DSM 16617 = CIP 108168</name>
    <dbReference type="NCBI Taxonomy" id="981333"/>
    <lineage>
        <taxon>Bacteria</taxon>
        <taxon>Pseudomonadati</taxon>
        <taxon>Pseudomonadota</taxon>
        <taxon>Gammaproteobacteria</taxon>
        <taxon>Moraxellales</taxon>
        <taxon>Moraxellaceae</taxon>
        <taxon>Acinetobacter</taxon>
    </lineage>
</organism>
<dbReference type="HOGENOM" id="CLU_019828_0_0_6"/>
<protein>
    <submittedName>
        <fullName evidence="2">Uncharacterized protein</fullName>
    </submittedName>
</protein>
<keyword evidence="1" id="KW-0812">Transmembrane</keyword>